<dbReference type="RefSeq" id="WP_171269584.1">
    <property type="nucleotide sequence ID" value="NZ_CP038445.1"/>
</dbReference>
<evidence type="ECO:0000313" key="3">
    <source>
        <dbReference type="Proteomes" id="UP000502657"/>
    </source>
</evidence>
<proteinExistence type="predicted"/>
<evidence type="ECO:0000256" key="1">
    <source>
        <dbReference type="SAM" id="Phobius"/>
    </source>
</evidence>
<feature type="transmembrane region" description="Helical" evidence="1">
    <location>
        <begin position="173"/>
        <end position="200"/>
    </location>
</feature>
<dbReference type="Proteomes" id="UP000502657">
    <property type="component" value="Chromosome"/>
</dbReference>
<accession>A0ABX6NTY5</accession>
<feature type="transmembrane region" description="Helical" evidence="1">
    <location>
        <begin position="275"/>
        <end position="291"/>
    </location>
</feature>
<feature type="transmembrane region" description="Helical" evidence="1">
    <location>
        <begin position="15"/>
        <end position="41"/>
    </location>
</feature>
<sequence length="344" mass="36406">MHNADRAVLRIGTGIGLATGLCYGLALPMPHLGVIMAWVVLCRPGEPLGLKKGLAGGILLLGIMASGVLLVPLLTHYALAAVLLVGLLLYLLMQQAMAGKGAAAMLLIMAITVIPVAGLIEQSLAIAIAQMMGLGILIGTLVNRMAHALFPPQPVIGAAARATPPLPEHPERLALRAVAIVMPVWLLALGNPAFYIPAVMKTVTLAQQSTSLNAKQAGQELVLSTLAGALLAFALWMGLSLWPSLLMLVLMLTLMTLWLARRLVRLVAGRFPPSFWSNAWITALILFGPAIEDSATGKDVWLAAAMRCGLYLVVAGYGWLCLLLLEQWRPVGRPLAEAKLADAP</sequence>
<evidence type="ECO:0000313" key="2">
    <source>
        <dbReference type="EMBL" id="QJT39841.1"/>
    </source>
</evidence>
<protein>
    <submittedName>
        <fullName evidence="2">DUF2955 domain-containing protein</fullName>
    </submittedName>
</protein>
<feature type="transmembrane region" description="Helical" evidence="1">
    <location>
        <begin position="303"/>
        <end position="325"/>
    </location>
</feature>
<dbReference type="EMBL" id="CP038448">
    <property type="protein sequence ID" value="QJT39841.1"/>
    <property type="molecule type" value="Genomic_DNA"/>
</dbReference>
<keyword evidence="1" id="KW-1133">Transmembrane helix</keyword>
<name>A0ABX6NTY5_AERME</name>
<keyword evidence="1" id="KW-0472">Membrane</keyword>
<feature type="transmembrane region" description="Helical" evidence="1">
    <location>
        <begin position="105"/>
        <end position="138"/>
    </location>
</feature>
<organism evidence="2 3">
    <name type="scientific">Aeromonas media</name>
    <dbReference type="NCBI Taxonomy" id="651"/>
    <lineage>
        <taxon>Bacteria</taxon>
        <taxon>Pseudomonadati</taxon>
        <taxon>Pseudomonadota</taxon>
        <taxon>Gammaproteobacteria</taxon>
        <taxon>Aeromonadales</taxon>
        <taxon>Aeromonadaceae</taxon>
        <taxon>Aeromonas</taxon>
    </lineage>
</organism>
<feature type="transmembrane region" description="Helical" evidence="1">
    <location>
        <begin position="77"/>
        <end position="93"/>
    </location>
</feature>
<reference evidence="2 3" key="1">
    <citation type="submission" date="2019-03" db="EMBL/GenBank/DDBJ databases">
        <title>Novel transposon Tn6433 accelerates the dissemination of tet(E) in Aeromonas from aerobic biofilm under oxytetracycline stress.</title>
        <authorList>
            <person name="Shi Y."/>
            <person name="Tian Z."/>
            <person name="Zhang Y."/>
            <person name="Zhang H."/>
            <person name="Yang M."/>
        </authorList>
    </citation>
    <scope>NUCLEOTIDE SEQUENCE [LARGE SCALE GENOMIC DNA]</scope>
    <source>
        <strain evidence="2 3">R50-22</strain>
    </source>
</reference>
<keyword evidence="3" id="KW-1185">Reference proteome</keyword>
<keyword evidence="1" id="KW-0812">Transmembrane</keyword>
<gene>
    <name evidence="2" type="ORF">E4188_15915</name>
</gene>